<dbReference type="GO" id="GO:0080044">
    <property type="term" value="F:quercetin 7-O-glucosyltransferase activity"/>
    <property type="evidence" value="ECO:0007669"/>
    <property type="project" value="TreeGrafter"/>
</dbReference>
<dbReference type="SUPFAM" id="SSF53756">
    <property type="entry name" value="UDP-Glycosyltransferase/glycogen phosphorylase"/>
    <property type="match status" value="4"/>
</dbReference>
<dbReference type="PANTHER" id="PTHR11926:SF1412">
    <property type="entry name" value="UDP-GLYCOSYLTRANSFERASE 83A1-LIKE"/>
    <property type="match status" value="1"/>
</dbReference>
<sequence length="1601" mass="178710">MGKPHVLAIPYPAQGHVIPLMELMQCLAKQGFRITFVNTDFNHKRVINALSEEDNAGEIIHLVSIPDGLDPSEDRKELGILSEAIFRVMPEKLQELIEKTNAADDMTITCIIADAGMGWAVEVARKMGIKRAVFCPASASVYATCFSVPKLIDDGIINNNGTPIKNQMIQLSPTMPPMNTAQFGWACIGDLTTQKQIFDLTVKCNEFITLADWIVSSSAYELESAAFTLFPNILPIGPLLASNRLGKQSGYFWPEDTTCLSWLDQQPPCSVIYVAFGSFTVFYQTQFQELALGLELTKRPFLWVVRPDITVELDDSYPEGFEDRVSIRGRMVGWAPQQKVLSHPSVACFLSHCGWNSTMEGVGNGVPFLCWPYFADQFLNQSYICDVWNVGLGLDKDERGIITRGEINNKVEQLLDDKTFKARALHLKEKVLNNVREDQKCLVFEPHLKFLKREKAPSEVKIKRTKMGNPHVLVIPYPAQGHVLPLMELAQCLAKHGFKITFVNTEDTHKRVVDALEGKDTLGGQFSLVSISDGLEPGERHVPGKLSAAIFRVMPGKIEELIQETANKSEDDKITCIIADQSFGWAMEVGVKMGIQRVAFHPAAAAILALGFSIPKLIDDGIINDDGTPTKNQTIQLSPNMPAINTRNFVWTRLGTSAMQKFIFDVMVKNNKAVKLADWLICNSTYDLEPGAFTIAPEITPIGPLLARNRLGNSAGHFWPEDPSCLKWLDQQPACSVIYVAFGSLTVLNQSQFEELALGLELTNRPFLWVVRPEMNGQDRTYPEGFLERVEQRAQTVSWAPQQKVLSHPSVACFFSHCGWNSSIEGVSNGVPILSWPYFVDQFINETYICDVWKVGLGFEKDEKGIIARAEIRNKVEQLLGNNVFRERALQLKETVMTGISIGGDEVYAIVLLTTSIAIEYYAGIRAREAAKEDRNELGKLSEAIFRVMPGRLEELIEKINGTDNENISCIVADDSMAWAFKVAEKMGIKRAVFWPAAAAMLAVISSVPKLIDDGIINNNRERTPIKKQMIRQSPTMPAMNTANIEWNCIGDLATQKQIFYVVVQALKFVNSADWIICNTAYDLESATFTLFPEILPVGPLTASNRLGRQSGYFWPEDSTGLSWLDQQRARLVTILKHNLQESLVKIKMGKPHVLAIPYPAQGHVIPLMELSQCLVLEGFKVTFVNTDFNHKRVMNALSEKDNVGDMMRLVSIPDGLEPWEDRNELGKLSEAISQVMPGKLEELIETINGTQDDKITCVIADDTMAWAIKVAEKMGIKRAAFWPASAALLATILSVPKLIDDEIINNNGTPTKKQMIWLSPSMPAMNTANFAWACIGDLTTQRQLFDVTVQASELIKLADLIICNTSCSLESATLTLFPRILPIGPLLASNRLGNQSGYFWPEDSTCLSWLDQQPARSVVYVAFGSFTVFDQTQFQELALGLELTNRPFLWVVRPDVTVKTEDAYPEGFKERVGSRGQMVGWAPQQKVLSHPSVACFLTHCGWNSTIEGVSHGIPFLCWPYFGDQFLNQSYICDEWKVGLGFDKDKRGIIQQGEIKNKVEQLLGDNMFKVRALDLKEKALINLKEGGCSHKNLINFCEWVK</sequence>
<protein>
    <recommendedName>
        <fullName evidence="5">UDP-glycosyltransferase 83A1</fullName>
    </recommendedName>
</protein>
<keyword evidence="2" id="KW-0808">Transferase</keyword>
<dbReference type="FunFam" id="3.40.50.2000:FF:000061">
    <property type="entry name" value="UDP-glycosyltransferase 83A1"/>
    <property type="match status" value="3"/>
</dbReference>
<organism evidence="3 4">
    <name type="scientific">Escallonia rubra</name>
    <dbReference type="NCBI Taxonomy" id="112253"/>
    <lineage>
        <taxon>Eukaryota</taxon>
        <taxon>Viridiplantae</taxon>
        <taxon>Streptophyta</taxon>
        <taxon>Embryophyta</taxon>
        <taxon>Tracheophyta</taxon>
        <taxon>Spermatophyta</taxon>
        <taxon>Magnoliopsida</taxon>
        <taxon>eudicotyledons</taxon>
        <taxon>Gunneridae</taxon>
        <taxon>Pentapetalae</taxon>
        <taxon>asterids</taxon>
        <taxon>campanulids</taxon>
        <taxon>Escalloniales</taxon>
        <taxon>Escalloniaceae</taxon>
        <taxon>Escallonia</taxon>
    </lineage>
</organism>
<dbReference type="InterPro" id="IPR035595">
    <property type="entry name" value="UDP_glycos_trans_CS"/>
</dbReference>
<comment type="similarity">
    <text evidence="1">Belongs to the UDP-glycosyltransferase family.</text>
</comment>
<comment type="caution">
    <text evidence="3">The sequence shown here is derived from an EMBL/GenBank/DDBJ whole genome shotgun (WGS) entry which is preliminary data.</text>
</comment>
<dbReference type="Gene3D" id="3.40.50.2000">
    <property type="entry name" value="Glycogen Phosphorylase B"/>
    <property type="match status" value="7"/>
</dbReference>
<dbReference type="CDD" id="cd03784">
    <property type="entry name" value="GT1_Gtf-like"/>
    <property type="match status" value="3"/>
</dbReference>
<proteinExistence type="inferred from homology"/>
<accession>A0AA88ULN9</accession>
<dbReference type="Pfam" id="PF00201">
    <property type="entry name" value="UDPGT"/>
    <property type="match status" value="3"/>
</dbReference>
<keyword evidence="4" id="KW-1185">Reference proteome</keyword>
<name>A0AA88ULN9_9ASTE</name>
<reference evidence="3" key="1">
    <citation type="submission" date="2022-12" db="EMBL/GenBank/DDBJ databases">
        <title>Draft genome assemblies for two species of Escallonia (Escalloniales).</title>
        <authorList>
            <person name="Chanderbali A."/>
            <person name="Dervinis C."/>
            <person name="Anghel I."/>
            <person name="Soltis D."/>
            <person name="Soltis P."/>
            <person name="Zapata F."/>
        </authorList>
    </citation>
    <scope>NUCLEOTIDE SEQUENCE</scope>
    <source>
        <strain evidence="3">UCBG92.1500</strain>
        <tissue evidence="3">Leaf</tissue>
    </source>
</reference>
<dbReference type="FunFam" id="3.40.50.2000:FF:000133">
    <property type="entry name" value="UDP-glycosyltransferase 83A1"/>
    <property type="match status" value="3"/>
</dbReference>
<gene>
    <name evidence="3" type="ORF">RJ640_025509</name>
</gene>
<dbReference type="EMBL" id="JAVXUO010000695">
    <property type="protein sequence ID" value="KAK2989850.1"/>
    <property type="molecule type" value="Genomic_DNA"/>
</dbReference>
<dbReference type="PANTHER" id="PTHR11926">
    <property type="entry name" value="GLUCOSYL/GLUCURONOSYL TRANSFERASES"/>
    <property type="match status" value="1"/>
</dbReference>
<dbReference type="InterPro" id="IPR002213">
    <property type="entry name" value="UDP_glucos_trans"/>
</dbReference>
<evidence type="ECO:0000256" key="1">
    <source>
        <dbReference type="ARBA" id="ARBA00009995"/>
    </source>
</evidence>
<dbReference type="Proteomes" id="UP001187471">
    <property type="component" value="Unassembled WGS sequence"/>
</dbReference>
<evidence type="ECO:0000256" key="2">
    <source>
        <dbReference type="ARBA" id="ARBA00022679"/>
    </source>
</evidence>
<dbReference type="PROSITE" id="PS00375">
    <property type="entry name" value="UDPGT"/>
    <property type="match status" value="1"/>
</dbReference>
<evidence type="ECO:0000313" key="3">
    <source>
        <dbReference type="EMBL" id="KAK2989850.1"/>
    </source>
</evidence>
<evidence type="ECO:0000313" key="4">
    <source>
        <dbReference type="Proteomes" id="UP001187471"/>
    </source>
</evidence>
<evidence type="ECO:0008006" key="5">
    <source>
        <dbReference type="Google" id="ProtNLM"/>
    </source>
</evidence>
<dbReference type="GO" id="GO:0080043">
    <property type="term" value="F:quercetin 3-O-glucosyltransferase activity"/>
    <property type="evidence" value="ECO:0007669"/>
    <property type="project" value="TreeGrafter"/>
</dbReference>